<sequence length="332" mass="37499">MIERKLLSLEDMFGGPIEDEKPKVRDKEALLELEIGGLVPFNNHPFKLYTGQRLNDMVESIRENGVIQPIVVRNIGKGKYEILAGHNRVNASRLAGLTKIRADIRENISDDEAALIVTISNFEQRSSTDMLPSELAKSLKMQLEAAKATGKKQELLNALKAASNQHEYRDYEQGAPVEHRGKSVEKIADNNRMSRANIQRYIRLNFLIEGLLDRVDEEKIALRPAVYLSYLSKKEQQIIEDIISINNFKIDMVKAERMKGLSEQGKLSGDNIYSILSGEDDKKPKKSTGIKLKPKLVTKFFHAGQKPAEIEQIIEKALSLYFGQERGTNHAD</sequence>
<gene>
    <name evidence="3" type="ORF">M8H41_14510</name>
</gene>
<dbReference type="RefSeq" id="WP_302049092.1">
    <property type="nucleotide sequence ID" value="NZ_JAMJEV010000011.1"/>
</dbReference>
<dbReference type="Pfam" id="PF02195">
    <property type="entry name" value="ParB_N"/>
    <property type="match status" value="1"/>
</dbReference>
<dbReference type="PANTHER" id="PTHR33375:SF1">
    <property type="entry name" value="CHROMOSOME-PARTITIONING PROTEIN PARB-RELATED"/>
    <property type="match status" value="1"/>
</dbReference>
<protein>
    <submittedName>
        <fullName evidence="3">ParB/RepB/Spo0J family partition protein</fullName>
    </submittedName>
</protein>
<dbReference type="SUPFAM" id="SSF110849">
    <property type="entry name" value="ParB/Sulfiredoxin"/>
    <property type="match status" value="1"/>
</dbReference>
<comment type="caution">
    <text evidence="3">The sequence shown here is derived from an EMBL/GenBank/DDBJ whole genome shotgun (WGS) entry which is preliminary data.</text>
</comment>
<reference evidence="3" key="1">
    <citation type="submission" date="2022-05" db="EMBL/GenBank/DDBJ databases">
        <title>Expanded diversity of anoxic marine methylotrophy in a Black Sea sulfate reducing microorganism.</title>
        <authorList>
            <person name="Fischer P.Q."/>
            <person name="Stams A.J.M."/>
            <person name="Villanueva L."/>
            <person name="Sousa D.Z."/>
        </authorList>
    </citation>
    <scope>NUCLEOTIDE SEQUENCE</scope>
    <source>
        <strain evidence="3">P130</strain>
    </source>
</reference>
<evidence type="ECO:0000313" key="3">
    <source>
        <dbReference type="EMBL" id="MDO0824051.1"/>
    </source>
</evidence>
<dbReference type="CDD" id="cd16408">
    <property type="entry name" value="ParB_N_like"/>
    <property type="match status" value="1"/>
</dbReference>
<dbReference type="InterPro" id="IPR036086">
    <property type="entry name" value="ParB/Sulfiredoxin_sf"/>
</dbReference>
<keyword evidence="4" id="KW-1185">Reference proteome</keyword>
<organism evidence="3 4">
    <name type="scientific">Desulfosporosinus nitroreducens</name>
    <dbReference type="NCBI Taxonomy" id="2018668"/>
    <lineage>
        <taxon>Bacteria</taxon>
        <taxon>Bacillati</taxon>
        <taxon>Bacillota</taxon>
        <taxon>Clostridia</taxon>
        <taxon>Eubacteriales</taxon>
        <taxon>Desulfitobacteriaceae</taxon>
        <taxon>Desulfosporosinus</taxon>
    </lineage>
</organism>
<dbReference type="InterPro" id="IPR050336">
    <property type="entry name" value="Chromosome_partition/occlusion"/>
</dbReference>
<evidence type="ECO:0000256" key="1">
    <source>
        <dbReference type="ARBA" id="ARBA00006295"/>
    </source>
</evidence>
<dbReference type="InterPro" id="IPR003115">
    <property type="entry name" value="ParB_N"/>
</dbReference>
<dbReference type="NCBIfam" id="TIGR00180">
    <property type="entry name" value="parB_part"/>
    <property type="match status" value="1"/>
</dbReference>
<dbReference type="Gene3D" id="1.10.10.2830">
    <property type="match status" value="1"/>
</dbReference>
<evidence type="ECO:0000259" key="2">
    <source>
        <dbReference type="SMART" id="SM00470"/>
    </source>
</evidence>
<name>A0ABT8QRS9_9FIRM</name>
<accession>A0ABT8QRS9</accession>
<feature type="domain" description="ParB-like N-terminal" evidence="2">
    <location>
        <begin position="31"/>
        <end position="122"/>
    </location>
</feature>
<proteinExistence type="inferred from homology"/>
<comment type="similarity">
    <text evidence="1">Belongs to the ParB family.</text>
</comment>
<dbReference type="EMBL" id="JAMJEV010000011">
    <property type="protein sequence ID" value="MDO0824051.1"/>
    <property type="molecule type" value="Genomic_DNA"/>
</dbReference>
<evidence type="ECO:0000313" key="4">
    <source>
        <dbReference type="Proteomes" id="UP001176021"/>
    </source>
</evidence>
<dbReference type="InterPro" id="IPR004437">
    <property type="entry name" value="ParB/RepB/Spo0J"/>
</dbReference>
<dbReference type="Proteomes" id="UP001176021">
    <property type="component" value="Unassembled WGS sequence"/>
</dbReference>
<dbReference type="SMART" id="SM00470">
    <property type="entry name" value="ParB"/>
    <property type="match status" value="1"/>
</dbReference>
<dbReference type="PANTHER" id="PTHR33375">
    <property type="entry name" value="CHROMOSOME-PARTITIONING PROTEIN PARB-RELATED"/>
    <property type="match status" value="1"/>
</dbReference>
<dbReference type="SUPFAM" id="SSF109709">
    <property type="entry name" value="KorB DNA-binding domain-like"/>
    <property type="match status" value="1"/>
</dbReference>
<dbReference type="Gene3D" id="3.90.1530.30">
    <property type="match status" value="1"/>
</dbReference>